<keyword evidence="2 12" id="KW-0639">Primosome</keyword>
<feature type="zinc finger region" description="CHC2-type" evidence="12 14">
    <location>
        <begin position="38"/>
        <end position="62"/>
    </location>
</feature>
<evidence type="ECO:0000256" key="10">
    <source>
        <dbReference type="ARBA" id="ARBA00023125"/>
    </source>
</evidence>
<name>A0A1E5Q7H5_9PROT</name>
<dbReference type="PANTHER" id="PTHR30313">
    <property type="entry name" value="DNA PRIMASE"/>
    <property type="match status" value="1"/>
</dbReference>
<keyword evidence="10 12" id="KW-0238">DNA-binding</keyword>
<keyword evidence="11 12" id="KW-0804">Transcription</keyword>
<dbReference type="EMBL" id="MCGG01000031">
    <property type="protein sequence ID" value="OEJ66589.1"/>
    <property type="molecule type" value="Genomic_DNA"/>
</dbReference>
<evidence type="ECO:0000256" key="3">
    <source>
        <dbReference type="ARBA" id="ARBA00022679"/>
    </source>
</evidence>
<dbReference type="NCBIfam" id="TIGR01391">
    <property type="entry name" value="dnaG"/>
    <property type="match status" value="1"/>
</dbReference>
<dbReference type="GO" id="GO:0005737">
    <property type="term" value="C:cytoplasm"/>
    <property type="evidence" value="ECO:0007669"/>
    <property type="project" value="TreeGrafter"/>
</dbReference>
<dbReference type="InterPro" id="IPR002694">
    <property type="entry name" value="Znf_CHC2"/>
</dbReference>
<evidence type="ECO:0000256" key="13">
    <source>
        <dbReference type="PIRNR" id="PIRNR002811"/>
    </source>
</evidence>
<dbReference type="HAMAP" id="MF_00974">
    <property type="entry name" value="DNA_primase_DnaG"/>
    <property type="match status" value="1"/>
</dbReference>
<dbReference type="InterPro" id="IPR037068">
    <property type="entry name" value="DNA_primase_core_N_sf"/>
</dbReference>
<dbReference type="InterPro" id="IPR013264">
    <property type="entry name" value="DNAG_N"/>
</dbReference>
<evidence type="ECO:0000313" key="18">
    <source>
        <dbReference type="Proteomes" id="UP000095347"/>
    </source>
</evidence>
<dbReference type="GO" id="GO:0006269">
    <property type="term" value="P:DNA replication, synthesis of primer"/>
    <property type="evidence" value="ECO:0007669"/>
    <property type="project" value="UniProtKB-UniRule"/>
</dbReference>
<keyword evidence="4 12" id="KW-0548">Nucleotidyltransferase</keyword>
<dbReference type="EC" id="2.7.7.101" evidence="12"/>
<dbReference type="PIRSF" id="PIRSF002811">
    <property type="entry name" value="DnaG"/>
    <property type="match status" value="1"/>
</dbReference>
<evidence type="ECO:0000256" key="7">
    <source>
        <dbReference type="ARBA" id="ARBA00022771"/>
    </source>
</evidence>
<dbReference type="InterPro" id="IPR030846">
    <property type="entry name" value="DnaG_bac"/>
</dbReference>
<evidence type="ECO:0000256" key="5">
    <source>
        <dbReference type="ARBA" id="ARBA00022705"/>
    </source>
</evidence>
<dbReference type="InterPro" id="IPR036977">
    <property type="entry name" value="DNA_primase_Znf_CHC2"/>
</dbReference>
<evidence type="ECO:0000313" key="17">
    <source>
        <dbReference type="EMBL" id="OEJ66589.1"/>
    </source>
</evidence>
<dbReference type="Gene3D" id="3.90.980.10">
    <property type="entry name" value="DNA primase, catalytic core, N-terminal domain"/>
    <property type="match status" value="1"/>
</dbReference>
<comment type="caution">
    <text evidence="17">The sequence shown here is derived from an EMBL/GenBank/DDBJ whole genome shotgun (WGS) entry which is preliminary data.</text>
</comment>
<dbReference type="SMART" id="SM00493">
    <property type="entry name" value="TOPRIM"/>
    <property type="match status" value="1"/>
</dbReference>
<keyword evidence="1 12" id="KW-0240">DNA-directed RNA polymerase</keyword>
<reference evidence="18" key="1">
    <citation type="submission" date="2016-07" db="EMBL/GenBank/DDBJ databases">
        <authorList>
            <person name="Florea S."/>
            <person name="Webb J.S."/>
            <person name="Jaromczyk J."/>
            <person name="Schardl C.L."/>
        </authorList>
    </citation>
    <scope>NUCLEOTIDE SEQUENCE [LARGE SCALE GENOMIC DNA]</scope>
    <source>
        <strain evidence="18">MV-1</strain>
    </source>
</reference>
<evidence type="ECO:0000259" key="16">
    <source>
        <dbReference type="PROSITE" id="PS50880"/>
    </source>
</evidence>
<dbReference type="GO" id="GO:0008270">
    <property type="term" value="F:zinc ion binding"/>
    <property type="evidence" value="ECO:0007669"/>
    <property type="project" value="UniProtKB-UniRule"/>
</dbReference>
<dbReference type="STRING" id="28181.BEN30_11945"/>
<evidence type="ECO:0000256" key="11">
    <source>
        <dbReference type="ARBA" id="ARBA00023163"/>
    </source>
</evidence>
<comment type="catalytic activity">
    <reaction evidence="12">
        <text>ssDNA + n NTP = ssDNA/pppN(pN)n-1 hybrid + (n-1) diphosphate.</text>
        <dbReference type="EC" id="2.7.7.101"/>
    </reaction>
</comment>
<comment type="cofactor">
    <cofactor evidence="12 13 14">
        <name>Zn(2+)</name>
        <dbReference type="ChEBI" id="CHEBI:29105"/>
    </cofactor>
    <text evidence="12 13 14">Binds 1 zinc ion per monomer.</text>
</comment>
<dbReference type="Gene3D" id="3.40.1360.10">
    <property type="match status" value="1"/>
</dbReference>
<dbReference type="Proteomes" id="UP000095347">
    <property type="component" value="Unassembled WGS sequence"/>
</dbReference>
<keyword evidence="18" id="KW-1185">Reference proteome</keyword>
<evidence type="ECO:0000256" key="12">
    <source>
        <dbReference type="HAMAP-Rule" id="MF_00974"/>
    </source>
</evidence>
<keyword evidence="6 12" id="KW-0479">Metal-binding</keyword>
<evidence type="ECO:0000256" key="2">
    <source>
        <dbReference type="ARBA" id="ARBA00022515"/>
    </source>
</evidence>
<dbReference type="InterPro" id="IPR006295">
    <property type="entry name" value="DNA_primase_DnaG"/>
</dbReference>
<dbReference type="FunFam" id="3.90.980.10:FF:000001">
    <property type="entry name" value="DNA primase"/>
    <property type="match status" value="1"/>
</dbReference>
<comment type="domain">
    <text evidence="12">Contains an N-terminal zinc-binding domain, a central core domain that contains the primase activity, and a C-terminal DnaB-binding domain.</text>
</comment>
<protein>
    <recommendedName>
        <fullName evidence="12 13">DNA primase</fullName>
        <ecNumber evidence="12">2.7.7.101</ecNumber>
    </recommendedName>
</protein>
<keyword evidence="7 12" id="KW-0863">Zinc-finger</keyword>
<dbReference type="Gene3D" id="3.90.580.10">
    <property type="entry name" value="Zinc finger, CHC2-type domain"/>
    <property type="match status" value="1"/>
</dbReference>
<dbReference type="FunFam" id="3.90.580.10:FF:000001">
    <property type="entry name" value="DNA primase"/>
    <property type="match status" value="1"/>
</dbReference>
<dbReference type="GO" id="GO:1990077">
    <property type="term" value="C:primosome complex"/>
    <property type="evidence" value="ECO:0007669"/>
    <property type="project" value="UniProtKB-KW"/>
</dbReference>
<feature type="region of interest" description="Disordered" evidence="15">
    <location>
        <begin position="420"/>
        <end position="441"/>
    </location>
</feature>
<feature type="domain" description="Toprim" evidence="16">
    <location>
        <begin position="257"/>
        <end position="339"/>
    </location>
</feature>
<comment type="similarity">
    <text evidence="12 13">Belongs to the DnaG primase family.</text>
</comment>
<dbReference type="GO" id="GO:0000428">
    <property type="term" value="C:DNA-directed RNA polymerase complex"/>
    <property type="evidence" value="ECO:0007669"/>
    <property type="project" value="UniProtKB-KW"/>
</dbReference>
<evidence type="ECO:0000256" key="4">
    <source>
        <dbReference type="ARBA" id="ARBA00022695"/>
    </source>
</evidence>
<dbReference type="FunFam" id="3.40.1360.10:FF:000002">
    <property type="entry name" value="DNA primase"/>
    <property type="match status" value="1"/>
</dbReference>
<dbReference type="SUPFAM" id="SSF57783">
    <property type="entry name" value="Zinc beta-ribbon"/>
    <property type="match status" value="1"/>
</dbReference>
<evidence type="ECO:0000256" key="15">
    <source>
        <dbReference type="SAM" id="MobiDB-lite"/>
    </source>
</evidence>
<organism evidence="17 18">
    <name type="scientific">Magnetovibrio blakemorei</name>
    <dbReference type="NCBI Taxonomy" id="28181"/>
    <lineage>
        <taxon>Bacteria</taxon>
        <taxon>Pseudomonadati</taxon>
        <taxon>Pseudomonadota</taxon>
        <taxon>Alphaproteobacteria</taxon>
        <taxon>Rhodospirillales</taxon>
        <taxon>Magnetovibrionaceae</taxon>
        <taxon>Magnetovibrio</taxon>
    </lineage>
</organism>
<accession>A0A1E5Q7H5</accession>
<dbReference type="GO" id="GO:0003677">
    <property type="term" value="F:DNA binding"/>
    <property type="evidence" value="ECO:0007669"/>
    <property type="project" value="UniProtKB-KW"/>
</dbReference>
<dbReference type="Pfam" id="PF01807">
    <property type="entry name" value="Zn_ribbon_DnaG"/>
    <property type="match status" value="1"/>
</dbReference>
<dbReference type="AlphaFoldDB" id="A0A1E5Q7H5"/>
<dbReference type="Pfam" id="PF13662">
    <property type="entry name" value="Toprim_4"/>
    <property type="match status" value="1"/>
</dbReference>
<keyword evidence="9" id="KW-0460">Magnesium</keyword>
<gene>
    <name evidence="12" type="primary">dnaG</name>
    <name evidence="17" type="ORF">BEN30_11945</name>
</gene>
<keyword evidence="5 12" id="KW-0235">DNA replication</keyword>
<keyword evidence="8 12" id="KW-0862">Zinc</keyword>
<dbReference type="GO" id="GO:0003899">
    <property type="term" value="F:DNA-directed RNA polymerase activity"/>
    <property type="evidence" value="ECO:0007669"/>
    <property type="project" value="UniProtKB-UniRule"/>
</dbReference>
<dbReference type="PROSITE" id="PS50880">
    <property type="entry name" value="TOPRIM"/>
    <property type="match status" value="1"/>
</dbReference>
<keyword evidence="3 12" id="KW-0808">Transferase</keyword>
<sequence>MAISARFLDELRERIGLADIVGRRTRLTKKGHEHSGLCPFHKEKTPSFTVNEDKGFYHCFGCGAHGSAFDFVMETEGLGFREAVEKLAGEAGMQVPQDSPEERQRAERKKSLYDVVEAACAHYEKALRRPEGAQALDYLRRRGLSEQTIKRFRLGFAPDRRDELKAAMGALGIKESELIGAGMLVKRDDGSTYDRFRGRVMFPILDRRGRVVAFGGRILGSDKGVAKYLNSPETDLFHKGSLLYAMDSAQVAARAGQTLIVTEGYMDVIALFQAGFEGAVAPLGTALTPEQILELWKITPDPVLCFDGDNAGQRAAARAAERTLALIKAGVGLRFATLPPGEDPDSLVQSKGPVAFQEILTAAKPLSQILWDLESQAGPTDTPEGRAALQKRLDDHVRRIEDATVRSHFQSSFKDRVWQLGRENRGSSGGGAGKSDWKPGAKRAFKSERAPVFSGEAKQHAVKSVRVNLAEAREEILLATLICHPELFEEVGERLGSLAFTTLTLDNLRQEALKTLAGQTGSEQSGEDSSLETDLDREHLQRHLRDSGYATILDSLLSPRVFAHAYFARPDEDMLSALEGWNETYEFYCRRDLQAELEDAQRQLAAEMTPEANERLRALNLQKFLAAERNAK</sequence>
<evidence type="ECO:0000256" key="1">
    <source>
        <dbReference type="ARBA" id="ARBA00022478"/>
    </source>
</evidence>
<comment type="function">
    <text evidence="12 13">RNA polymerase that catalyzes the synthesis of short RNA molecules used as primers for DNA polymerase during DNA replication.</text>
</comment>
<dbReference type="SMART" id="SM00400">
    <property type="entry name" value="ZnF_CHCC"/>
    <property type="match status" value="1"/>
</dbReference>
<dbReference type="CDD" id="cd03364">
    <property type="entry name" value="TOPRIM_DnaG_primases"/>
    <property type="match status" value="1"/>
</dbReference>
<dbReference type="PANTHER" id="PTHR30313:SF2">
    <property type="entry name" value="DNA PRIMASE"/>
    <property type="match status" value="1"/>
</dbReference>
<dbReference type="Pfam" id="PF08275">
    <property type="entry name" value="DNAG_N"/>
    <property type="match status" value="1"/>
</dbReference>
<dbReference type="SUPFAM" id="SSF56731">
    <property type="entry name" value="DNA primase core"/>
    <property type="match status" value="1"/>
</dbReference>
<evidence type="ECO:0000256" key="9">
    <source>
        <dbReference type="ARBA" id="ARBA00022842"/>
    </source>
</evidence>
<proteinExistence type="inferred from homology"/>
<dbReference type="RefSeq" id="WP_069958331.1">
    <property type="nucleotide sequence ID" value="NZ_MCGG01000031.1"/>
</dbReference>
<dbReference type="InterPro" id="IPR050219">
    <property type="entry name" value="DnaG_primase"/>
</dbReference>
<dbReference type="InterPro" id="IPR006171">
    <property type="entry name" value="TOPRIM_dom"/>
</dbReference>
<dbReference type="InterPro" id="IPR034151">
    <property type="entry name" value="TOPRIM_DnaG_bac"/>
</dbReference>
<evidence type="ECO:0000256" key="6">
    <source>
        <dbReference type="ARBA" id="ARBA00022723"/>
    </source>
</evidence>
<evidence type="ECO:0000256" key="14">
    <source>
        <dbReference type="PIRSR" id="PIRSR002811-1"/>
    </source>
</evidence>
<dbReference type="OrthoDB" id="9803773at2"/>
<evidence type="ECO:0000256" key="8">
    <source>
        <dbReference type="ARBA" id="ARBA00022833"/>
    </source>
</evidence>
<comment type="subunit">
    <text evidence="12">Monomer. Interacts with DnaB.</text>
</comment>